<dbReference type="InterPro" id="IPR028846">
    <property type="entry name" value="Recoverin"/>
</dbReference>
<keyword evidence="3" id="KW-0479">Metal-binding</keyword>
<evidence type="ECO:0000313" key="8">
    <source>
        <dbReference type="EMBL" id="CAF0821396.1"/>
    </source>
</evidence>
<dbReference type="Pfam" id="PF13499">
    <property type="entry name" value="EF-hand_7"/>
    <property type="match status" value="1"/>
</dbReference>
<organism evidence="8 11">
    <name type="scientific">Rotaria sordida</name>
    <dbReference type="NCBI Taxonomy" id="392033"/>
    <lineage>
        <taxon>Eukaryota</taxon>
        <taxon>Metazoa</taxon>
        <taxon>Spiralia</taxon>
        <taxon>Gnathifera</taxon>
        <taxon>Rotifera</taxon>
        <taxon>Eurotatoria</taxon>
        <taxon>Bdelloidea</taxon>
        <taxon>Philodinida</taxon>
        <taxon>Philodinidae</taxon>
        <taxon>Rotaria</taxon>
    </lineage>
</organism>
<keyword evidence="4" id="KW-0677">Repeat</keyword>
<dbReference type="EMBL" id="CAJOAX010000921">
    <property type="protein sequence ID" value="CAF3666705.1"/>
    <property type="molecule type" value="Genomic_DNA"/>
</dbReference>
<protein>
    <recommendedName>
        <fullName evidence="7">EF-hand domain-containing protein</fullName>
    </recommendedName>
</protein>
<dbReference type="InterPro" id="IPR002048">
    <property type="entry name" value="EF_hand_dom"/>
</dbReference>
<comment type="similarity">
    <text evidence="1">Belongs to the recoverin family.</text>
</comment>
<evidence type="ECO:0000313" key="9">
    <source>
        <dbReference type="EMBL" id="CAF3666705.1"/>
    </source>
</evidence>
<reference evidence="8" key="1">
    <citation type="submission" date="2021-02" db="EMBL/GenBank/DDBJ databases">
        <authorList>
            <person name="Nowell W R."/>
        </authorList>
    </citation>
    <scope>NUCLEOTIDE SEQUENCE</scope>
</reference>
<dbReference type="PANTHER" id="PTHR23055:SF178">
    <property type="entry name" value="NEUROCALCIN HOMOLOG"/>
    <property type="match status" value="1"/>
</dbReference>
<accession>A0A813U668</accession>
<keyword evidence="6" id="KW-0449">Lipoprotein</keyword>
<dbReference type="Gene3D" id="1.10.238.10">
    <property type="entry name" value="EF-hand"/>
    <property type="match status" value="1"/>
</dbReference>
<gene>
    <name evidence="10" type="ORF">FNK824_LOCUS25341</name>
    <name evidence="9" type="ORF">OTI717_LOCUS10283</name>
    <name evidence="8" type="ORF">RFH988_LOCUS4958</name>
</gene>
<evidence type="ECO:0000256" key="2">
    <source>
        <dbReference type="ARBA" id="ARBA00022707"/>
    </source>
</evidence>
<feature type="domain" description="EF-hand" evidence="7">
    <location>
        <begin position="76"/>
        <end position="105"/>
    </location>
</feature>
<evidence type="ECO:0000256" key="5">
    <source>
        <dbReference type="ARBA" id="ARBA00022837"/>
    </source>
</evidence>
<dbReference type="InterPro" id="IPR011992">
    <property type="entry name" value="EF-hand-dom_pair"/>
</dbReference>
<dbReference type="SMART" id="SM00054">
    <property type="entry name" value="EFh"/>
    <property type="match status" value="3"/>
</dbReference>
<proteinExistence type="inferred from homology"/>
<evidence type="ECO:0000256" key="4">
    <source>
        <dbReference type="ARBA" id="ARBA00022737"/>
    </source>
</evidence>
<evidence type="ECO:0000256" key="6">
    <source>
        <dbReference type="ARBA" id="ARBA00023288"/>
    </source>
</evidence>
<feature type="domain" description="EF-hand" evidence="7">
    <location>
        <begin position="157"/>
        <end position="192"/>
    </location>
</feature>
<dbReference type="PROSITE" id="PS50222">
    <property type="entry name" value="EF_HAND_2"/>
    <property type="match status" value="3"/>
</dbReference>
<comment type="caution">
    <text evidence="8">The sequence shown here is derived from an EMBL/GenBank/DDBJ whole genome shotgun (WGS) entry which is preliminary data.</text>
</comment>
<dbReference type="PANTHER" id="PTHR23055">
    <property type="entry name" value="CALCIUM BINDING PROTEINS"/>
    <property type="match status" value="1"/>
</dbReference>
<dbReference type="Proteomes" id="UP000663823">
    <property type="component" value="Unassembled WGS sequence"/>
</dbReference>
<name>A0A813U668_9BILA</name>
<dbReference type="GO" id="GO:0005509">
    <property type="term" value="F:calcium ion binding"/>
    <property type="evidence" value="ECO:0007669"/>
    <property type="project" value="InterPro"/>
</dbReference>
<dbReference type="EMBL" id="CAJOBE010005922">
    <property type="protein sequence ID" value="CAF3989948.1"/>
    <property type="molecule type" value="Genomic_DNA"/>
</dbReference>
<dbReference type="EMBL" id="CAJNOO010000135">
    <property type="protein sequence ID" value="CAF0821396.1"/>
    <property type="molecule type" value="Genomic_DNA"/>
</dbReference>
<dbReference type="Proteomes" id="UP000663882">
    <property type="component" value="Unassembled WGS sequence"/>
</dbReference>
<evidence type="ECO:0000259" key="7">
    <source>
        <dbReference type="PROSITE" id="PS50222"/>
    </source>
</evidence>
<dbReference type="PROSITE" id="PS00018">
    <property type="entry name" value="EF_HAND_1"/>
    <property type="match status" value="3"/>
</dbReference>
<sequence length="198" mass="23313">MGNLIRKHGEDYKILSNDLLKRCCTITGFKNEEIRNEHRKFFSIAESGRLKKSHMEELLGDYLPTTKRKHSKYFTKCVFSAIDTNNDGYIDFLEYLMSIRFFRTESPIEKADFIFRIIDKNGDHRVSKEELERTLICLQEFHKSLTNNHAIDVINDDLQLTTHTIFEILDEDKSGFIGVSEFKDAWLKNETIRALFTF</sequence>
<dbReference type="AlphaFoldDB" id="A0A813U668"/>
<dbReference type="Proteomes" id="UP000663874">
    <property type="component" value="Unassembled WGS sequence"/>
</dbReference>
<dbReference type="OrthoDB" id="114727at2759"/>
<evidence type="ECO:0000256" key="1">
    <source>
        <dbReference type="ARBA" id="ARBA00006049"/>
    </source>
</evidence>
<keyword evidence="2" id="KW-0519">Myristate</keyword>
<feature type="domain" description="EF-hand" evidence="7">
    <location>
        <begin position="106"/>
        <end position="141"/>
    </location>
</feature>
<keyword evidence="5" id="KW-0106">Calcium</keyword>
<evidence type="ECO:0000256" key="3">
    <source>
        <dbReference type="ARBA" id="ARBA00022723"/>
    </source>
</evidence>
<dbReference type="InterPro" id="IPR018247">
    <property type="entry name" value="EF_Hand_1_Ca_BS"/>
</dbReference>
<evidence type="ECO:0000313" key="11">
    <source>
        <dbReference type="Proteomes" id="UP000663882"/>
    </source>
</evidence>
<dbReference type="SUPFAM" id="SSF47473">
    <property type="entry name" value="EF-hand"/>
    <property type="match status" value="1"/>
</dbReference>
<dbReference type="CDD" id="cd00051">
    <property type="entry name" value="EFh"/>
    <property type="match status" value="1"/>
</dbReference>
<dbReference type="Pfam" id="PF13202">
    <property type="entry name" value="EF-hand_5"/>
    <property type="match status" value="1"/>
</dbReference>
<evidence type="ECO:0000313" key="10">
    <source>
        <dbReference type="EMBL" id="CAF3989948.1"/>
    </source>
</evidence>